<dbReference type="InterPro" id="IPR044788">
    <property type="entry name" value="X8_dom_prot"/>
</dbReference>
<keyword evidence="12" id="KW-1185">Reference proteome</keyword>
<dbReference type="InterPro" id="IPR012946">
    <property type="entry name" value="X8"/>
</dbReference>
<protein>
    <submittedName>
        <fullName evidence="11">Glucan endo-1 3-beta-glucosidase 3</fullName>
    </submittedName>
</protein>
<dbReference type="PANTHER" id="PTHR31044">
    <property type="entry name" value="BETA-1,3 GLUCANASE"/>
    <property type="match status" value="1"/>
</dbReference>
<dbReference type="Pfam" id="PF07983">
    <property type="entry name" value="X8"/>
    <property type="match status" value="1"/>
</dbReference>
<evidence type="ECO:0000256" key="7">
    <source>
        <dbReference type="ARBA" id="ARBA00023180"/>
    </source>
</evidence>
<dbReference type="EMBL" id="BMAC01000214">
    <property type="protein sequence ID" value="GFP90282.1"/>
    <property type="molecule type" value="Genomic_DNA"/>
</dbReference>
<keyword evidence="9" id="KW-1133">Transmembrane helix</keyword>
<keyword evidence="3" id="KW-0336">GPI-anchor</keyword>
<keyword evidence="6" id="KW-1015">Disulfide bond</keyword>
<dbReference type="GO" id="GO:0009506">
    <property type="term" value="C:plasmodesma"/>
    <property type="evidence" value="ECO:0007669"/>
    <property type="project" value="UniProtKB-ARBA"/>
</dbReference>
<dbReference type="GO" id="GO:0005886">
    <property type="term" value="C:plasma membrane"/>
    <property type="evidence" value="ECO:0007669"/>
    <property type="project" value="UniProtKB-SubCell"/>
</dbReference>
<keyword evidence="9" id="KW-0812">Transmembrane</keyword>
<dbReference type="AlphaFoldDB" id="A0A830BWB9"/>
<dbReference type="OrthoDB" id="417697at2759"/>
<keyword evidence="5 9" id="KW-0472">Membrane</keyword>
<organism evidence="11 12">
    <name type="scientific">Phtheirospermum japonicum</name>
    <dbReference type="NCBI Taxonomy" id="374723"/>
    <lineage>
        <taxon>Eukaryota</taxon>
        <taxon>Viridiplantae</taxon>
        <taxon>Streptophyta</taxon>
        <taxon>Embryophyta</taxon>
        <taxon>Tracheophyta</taxon>
        <taxon>Spermatophyta</taxon>
        <taxon>Magnoliopsida</taxon>
        <taxon>eudicotyledons</taxon>
        <taxon>Gunneridae</taxon>
        <taxon>Pentapetalae</taxon>
        <taxon>asterids</taxon>
        <taxon>lamiids</taxon>
        <taxon>Lamiales</taxon>
        <taxon>Orobanchaceae</taxon>
        <taxon>Orobanchaceae incertae sedis</taxon>
        <taxon>Phtheirospermum</taxon>
    </lineage>
</organism>
<comment type="subcellular location">
    <subcellularLocation>
        <location evidence="1">Cell membrane</location>
        <topology evidence="1">Lipid-anchor</topology>
        <topology evidence="1">GPI-anchor</topology>
    </subcellularLocation>
</comment>
<proteinExistence type="predicted"/>
<dbReference type="GO" id="GO:0098552">
    <property type="term" value="C:side of membrane"/>
    <property type="evidence" value="ECO:0007669"/>
    <property type="project" value="UniProtKB-KW"/>
</dbReference>
<reference evidence="11" key="1">
    <citation type="submission" date="2020-07" db="EMBL/GenBank/DDBJ databases">
        <title>Ethylene signaling mediates host invasion by parasitic plants.</title>
        <authorList>
            <person name="Yoshida S."/>
        </authorList>
    </citation>
    <scope>NUCLEOTIDE SEQUENCE</scope>
    <source>
        <strain evidence="11">Okayama</strain>
    </source>
</reference>
<dbReference type="Gene3D" id="1.20.58.1040">
    <property type="match status" value="1"/>
</dbReference>
<evidence type="ECO:0000256" key="8">
    <source>
        <dbReference type="ARBA" id="ARBA00023288"/>
    </source>
</evidence>
<evidence type="ECO:0000256" key="6">
    <source>
        <dbReference type="ARBA" id="ARBA00023157"/>
    </source>
</evidence>
<evidence type="ECO:0000256" key="9">
    <source>
        <dbReference type="SAM" id="Phobius"/>
    </source>
</evidence>
<keyword evidence="2" id="KW-1003">Cell membrane</keyword>
<evidence type="ECO:0000259" key="10">
    <source>
        <dbReference type="SMART" id="SM00768"/>
    </source>
</evidence>
<evidence type="ECO:0000313" key="11">
    <source>
        <dbReference type="EMBL" id="GFP90282.1"/>
    </source>
</evidence>
<evidence type="ECO:0000256" key="2">
    <source>
        <dbReference type="ARBA" id="ARBA00022475"/>
    </source>
</evidence>
<accession>A0A830BWB9</accession>
<keyword evidence="8" id="KW-0449">Lipoprotein</keyword>
<evidence type="ECO:0000313" key="12">
    <source>
        <dbReference type="Proteomes" id="UP000653305"/>
    </source>
</evidence>
<name>A0A830BWB9_9LAMI</name>
<dbReference type="FunFam" id="1.20.58.1040:FF:000001">
    <property type="entry name" value="Glucan endo-1,3-beta-glucosidase 4"/>
    <property type="match status" value="1"/>
</dbReference>
<comment type="caution">
    <text evidence="11">The sequence shown here is derived from an EMBL/GenBank/DDBJ whole genome shotgun (WGS) entry which is preliminary data.</text>
</comment>
<feature type="transmembrane region" description="Helical" evidence="9">
    <location>
        <begin position="123"/>
        <end position="155"/>
    </location>
</feature>
<keyword evidence="7" id="KW-0325">Glycoprotein</keyword>
<evidence type="ECO:0000256" key="4">
    <source>
        <dbReference type="ARBA" id="ARBA00022729"/>
    </source>
</evidence>
<sequence>MVIPGRRLSSIALPPLVGTISPAPDSLPPCEPSRGPRQHHGLWCVAKPSVPAETLQEALDFACGEGGADCEAIGQDGSCYYPDTVVAHASYAFNSYWQRNKKSGGTCGFGGTAMLINSDPSNYFFFFFFAFFIFNWLLLVFHSFLFFLVFFFFFFF</sequence>
<evidence type="ECO:0000256" key="3">
    <source>
        <dbReference type="ARBA" id="ARBA00022622"/>
    </source>
</evidence>
<feature type="domain" description="X8" evidence="10">
    <location>
        <begin position="42"/>
        <end position="125"/>
    </location>
</feature>
<dbReference type="SMART" id="SM00768">
    <property type="entry name" value="X8"/>
    <property type="match status" value="1"/>
</dbReference>
<evidence type="ECO:0000256" key="5">
    <source>
        <dbReference type="ARBA" id="ARBA00023136"/>
    </source>
</evidence>
<gene>
    <name evidence="11" type="ORF">PHJA_001172100</name>
</gene>
<keyword evidence="4" id="KW-0732">Signal</keyword>
<dbReference type="PANTHER" id="PTHR31044:SF140">
    <property type="entry name" value="EXPRESSED PROTEIN"/>
    <property type="match status" value="1"/>
</dbReference>
<dbReference type="Proteomes" id="UP000653305">
    <property type="component" value="Unassembled WGS sequence"/>
</dbReference>
<evidence type="ECO:0000256" key="1">
    <source>
        <dbReference type="ARBA" id="ARBA00004609"/>
    </source>
</evidence>